<feature type="compositionally biased region" description="Basic residues" evidence="4">
    <location>
        <begin position="612"/>
        <end position="624"/>
    </location>
</feature>
<feature type="domain" description="Desmoplakin SH3" evidence="5">
    <location>
        <begin position="224"/>
        <end position="276"/>
    </location>
</feature>
<keyword evidence="1" id="KW-0597">Phosphoprotein</keyword>
<feature type="compositionally biased region" description="Polar residues" evidence="4">
    <location>
        <begin position="526"/>
        <end position="539"/>
    </location>
</feature>
<evidence type="ECO:0000256" key="4">
    <source>
        <dbReference type="SAM" id="MobiDB-lite"/>
    </source>
</evidence>
<organism evidence="8">
    <name type="scientific">Hydatigena taeniaeformis</name>
    <name type="common">Feline tapeworm</name>
    <name type="synonym">Taenia taeniaeformis</name>
    <dbReference type="NCBI Taxonomy" id="6205"/>
    <lineage>
        <taxon>Eukaryota</taxon>
        <taxon>Metazoa</taxon>
        <taxon>Spiralia</taxon>
        <taxon>Lophotrochozoa</taxon>
        <taxon>Platyhelminthes</taxon>
        <taxon>Cestoda</taxon>
        <taxon>Eucestoda</taxon>
        <taxon>Cyclophyllidea</taxon>
        <taxon>Taeniidae</taxon>
        <taxon>Hydatigera</taxon>
    </lineage>
</organism>
<dbReference type="EMBL" id="UYWX01000360">
    <property type="protein sequence ID" value="VDM18160.1"/>
    <property type="molecule type" value="Genomic_DNA"/>
</dbReference>
<evidence type="ECO:0000256" key="1">
    <source>
        <dbReference type="ARBA" id="ARBA00022553"/>
    </source>
</evidence>
<dbReference type="PANTHER" id="PTHR23169">
    <property type="entry name" value="ENVOPLAKIN"/>
    <property type="match status" value="1"/>
</dbReference>
<evidence type="ECO:0000256" key="2">
    <source>
        <dbReference type="ARBA" id="ARBA00022737"/>
    </source>
</evidence>
<dbReference type="GO" id="GO:0045104">
    <property type="term" value="P:intermediate filament cytoskeleton organization"/>
    <property type="evidence" value="ECO:0007669"/>
    <property type="project" value="InterPro"/>
</dbReference>
<evidence type="ECO:0000313" key="7">
    <source>
        <dbReference type="Proteomes" id="UP000274429"/>
    </source>
</evidence>
<feature type="region of interest" description="Disordered" evidence="4">
    <location>
        <begin position="607"/>
        <end position="628"/>
    </location>
</feature>
<sequence length="1777" mass="198186">MNVGVNFRALDEERQRQEHLLRELQEMEAELTSPTLTKTNLPYLASQVGAELDQNTRCLHYLTGISELERYVTDVAAHCAERSIELSDPQALHKNVFISKTLSDNVKSCWEYVDKLAMLAQIHIKTAAEYHQFFHESNEVEAKLEKHLRQAQRRQHATTGREGNLKDFSKTANELSEQLESMRSLWNRCIALLKRSESVVPMRLRLGGVRKSQVTLDVASGQSGPILVRALISLTGPNYRIQQGEVLPLVDNQKDTHLWKVQTSSGVVEVPSVCFWVTGHDAEATQRAIVLKQQCKKTWLEIIRLFRQRLYHEYTEILPQLTAENVTCTKAELVGDLVTDIHNHLITHLDENGRLRSVVENFQRCITNSRRNVFDNLEGTSVEGHVLRESDLIRLRSPLLRLEDHLMAVGLMQEDMKRLNEYLENYLSEVRTEQNRISKMVEKLVTIATESQAQLADLVNHLGKFGDNPSDESQSARAQLESAYRSRSQPFDLEVKKNFKGGGCGKRTRSQTVHLLDAMVQIGTESKSAETQCRDTTSVIDPPPREPKNTLVQPNTRKPPVQRCVITQIGPSNKETCTQVDISDSSYSEECYVAEDMKGIVKRSTKELISDRRRKARSASRPPKRPPVVQVNTCTQLGLMTHERSVSPIHALLELCPNCQTNEFLEVQKEYEETFSLTQRCQPVAYGSIQSEMYGNHVCKRVQCGYPCLNDRSNLYCQVDVLGPLVDDAIVQSQALRCNGEIGTIEELFEVDQEAFCETRFVPSGCHLVCKRVQTGVPKMCDLADSFSQTLRTCARPICDHMTSATQIGIMTRERECSPVHFGDFDSSVPFRRKYIQAQVRQPKFRSREPTVTAEALRMTDWSSTDEALQMTHCENLYIEPTIRHLHEMNCSGSFFDSSALQHANINSSNPELDRISKKGVFSVNSHGELRPRDACFGTCQGRHKMMLRAATTAETEYPIVSRASPSLCHIASSIYPIIHPVDRRTARLQTKSLPNLLEGVSQIETQSSNLSLEEIESIQGNYNATANRTCYNTLQTIPSPRTLRNTACIQSSSLPSVIDSEFHIEHAVSSGELQTLDSIPSERFSNDKLIGSCSAKSQHKQYIHRQFGIADGYCNVSRRSVSRSFAETHASEVPVRQYSAQACKKGPEVAIAEISQHASHMSDVGIAEVQIHPFVHQENKKVQVREHAIKSVHRICVETPAVVRYDVTCDAMIKPSRMSKKAQVEIPEEPILAIPVKEPNVYAEPPMPKTTSNMAIQMSEIMKVVTAQLASQMENKKVQCEPSLSCAVVSCQQNPQTSNKKLQVSVQMSTDMRLGGAETTPILKTTYGKKLQVDLAAELLTRQTQTIPDSEPEPILMSTPLLQYSAPPTASEDFSCDAPRPVDVLSKSIQSDPISVPQTLEKMLQVKINESLEKSACQSWVRGIDSFTQFEPKALVVGTSQSIWEEPEPILLHPPTPTPLVMAAPPLSGVDDGCDPIHALTTESASQAEKMKTWGKKLQVTPESYSIATMNTCYDVPVKHSISTQAGPISTAGKDVQIKPVPLALVKSQSSWVEPPSIVLQQELTPVYSAPPKKTQDFSSDAPLMPQMIGKKLQVTPQPLAANVSQTTYFEPKPAPLAIDSSQSIWTEPEHVIIKAPTPEPMVMAAPPPPTSEFSCNPCPPETQGKKLQVIPEPLAISSSQTGLKEILITITQRVQEPIQLSLGKCESLYEERKMPEYKNGLAQCKNIEIKGKKLQVSPQPLAANTAQTMYVESKPTPMAVGTSQALWTEPPPITL</sequence>
<evidence type="ECO:0000256" key="3">
    <source>
        <dbReference type="SAM" id="Coils"/>
    </source>
</evidence>
<reference evidence="6 7" key="2">
    <citation type="submission" date="2018-11" db="EMBL/GenBank/DDBJ databases">
        <authorList>
            <consortium name="Pathogen Informatics"/>
        </authorList>
    </citation>
    <scope>NUCLEOTIDE SEQUENCE [LARGE SCALE GENOMIC DNA]</scope>
</reference>
<dbReference type="InterPro" id="IPR043197">
    <property type="entry name" value="Plakin"/>
</dbReference>
<keyword evidence="3" id="KW-0175">Coiled coil</keyword>
<evidence type="ECO:0000313" key="8">
    <source>
        <dbReference type="WBParaSite" id="TTAC_0000154501-mRNA-1"/>
    </source>
</evidence>
<dbReference type="InterPro" id="IPR041615">
    <property type="entry name" value="Desmoplakin_SH3"/>
</dbReference>
<dbReference type="Pfam" id="PF17902">
    <property type="entry name" value="SH3_10"/>
    <property type="match status" value="1"/>
</dbReference>
<dbReference type="Gene3D" id="1.20.58.60">
    <property type="match status" value="1"/>
</dbReference>
<accession>A0A0R3WLA7</accession>
<feature type="region of interest" description="Disordered" evidence="4">
    <location>
        <begin position="526"/>
        <end position="556"/>
    </location>
</feature>
<name>A0A0R3WLA7_HYDTA</name>
<dbReference type="Proteomes" id="UP000274429">
    <property type="component" value="Unassembled WGS sequence"/>
</dbReference>
<dbReference type="Gene3D" id="2.30.30.40">
    <property type="entry name" value="SH3 Domains"/>
    <property type="match status" value="1"/>
</dbReference>
<evidence type="ECO:0000313" key="6">
    <source>
        <dbReference type="EMBL" id="VDM18160.1"/>
    </source>
</evidence>
<dbReference type="STRING" id="6205.A0A0R3WLA7"/>
<reference evidence="8" key="1">
    <citation type="submission" date="2017-02" db="UniProtKB">
        <authorList>
            <consortium name="WormBaseParasite"/>
        </authorList>
    </citation>
    <scope>IDENTIFICATION</scope>
</reference>
<protein>
    <submittedName>
        <fullName evidence="8">SH3_10 domain-containing protein</fullName>
    </submittedName>
</protein>
<keyword evidence="7" id="KW-1185">Reference proteome</keyword>
<feature type="coiled-coil region" evidence="3">
    <location>
        <begin position="416"/>
        <end position="443"/>
    </location>
</feature>
<keyword evidence="2" id="KW-0677">Repeat</keyword>
<evidence type="ECO:0000259" key="5">
    <source>
        <dbReference type="Pfam" id="PF17902"/>
    </source>
</evidence>
<proteinExistence type="predicted"/>
<dbReference type="WBParaSite" id="TTAC_0000154501-mRNA-1">
    <property type="protein sequence ID" value="TTAC_0000154501-mRNA-1"/>
    <property type="gene ID" value="TTAC_0000154501"/>
</dbReference>
<dbReference type="OrthoDB" id="18740at2759"/>
<gene>
    <name evidence="6" type="ORF">TTAC_LOCUS1532</name>
</gene>